<keyword evidence="6" id="KW-1185">Reference proteome</keyword>
<dbReference type="InterPro" id="IPR001138">
    <property type="entry name" value="Zn2Cys6_DnaBD"/>
</dbReference>
<comment type="subcellular location">
    <subcellularLocation>
        <location evidence="1">Nucleus</location>
    </subcellularLocation>
</comment>
<feature type="compositionally biased region" description="Pro residues" evidence="3">
    <location>
        <begin position="153"/>
        <end position="165"/>
    </location>
</feature>
<gene>
    <name evidence="5" type="ORF">Q8F55_007173</name>
</gene>
<evidence type="ECO:0000313" key="5">
    <source>
        <dbReference type="EMBL" id="KAL1407739.1"/>
    </source>
</evidence>
<dbReference type="PROSITE" id="PS50048">
    <property type="entry name" value="ZN2_CY6_FUNGAL_2"/>
    <property type="match status" value="1"/>
</dbReference>
<protein>
    <recommendedName>
        <fullName evidence="4">Zn(2)-C6 fungal-type domain-containing protein</fullName>
    </recommendedName>
</protein>
<dbReference type="CDD" id="cd00067">
    <property type="entry name" value="GAL4"/>
    <property type="match status" value="1"/>
</dbReference>
<dbReference type="Proteomes" id="UP001565368">
    <property type="component" value="Unassembled WGS sequence"/>
</dbReference>
<dbReference type="PANTHER" id="PTHR37534:SF7">
    <property type="entry name" value="TRANSCRIPTIONAL ACTIVATOR PROTEIN UGA3"/>
    <property type="match status" value="1"/>
</dbReference>
<dbReference type="InterPro" id="IPR036864">
    <property type="entry name" value="Zn2-C6_fun-type_DNA-bd_sf"/>
</dbReference>
<feature type="domain" description="Zn(2)-C6 fungal-type" evidence="4">
    <location>
        <begin position="32"/>
        <end position="64"/>
    </location>
</feature>
<dbReference type="RefSeq" id="XP_069207683.1">
    <property type="nucleotide sequence ID" value="XM_069355612.1"/>
</dbReference>
<evidence type="ECO:0000259" key="4">
    <source>
        <dbReference type="PROSITE" id="PS50048"/>
    </source>
</evidence>
<feature type="region of interest" description="Disordered" evidence="3">
    <location>
        <begin position="111"/>
        <end position="130"/>
    </location>
</feature>
<evidence type="ECO:0000256" key="2">
    <source>
        <dbReference type="ARBA" id="ARBA00023242"/>
    </source>
</evidence>
<keyword evidence="2" id="KW-0539">Nucleus</keyword>
<reference evidence="5 6" key="1">
    <citation type="submission" date="2023-08" db="EMBL/GenBank/DDBJ databases">
        <title>Annotated Genome Sequence of Vanrija albida AlHP1.</title>
        <authorList>
            <person name="Herzog R."/>
        </authorList>
    </citation>
    <scope>NUCLEOTIDE SEQUENCE [LARGE SCALE GENOMIC DNA]</scope>
    <source>
        <strain evidence="5 6">AlHP1</strain>
    </source>
</reference>
<dbReference type="GeneID" id="95988216"/>
<comment type="caution">
    <text evidence="5">The sequence shown here is derived from an EMBL/GenBank/DDBJ whole genome shotgun (WGS) entry which is preliminary data.</text>
</comment>
<evidence type="ECO:0000313" key="6">
    <source>
        <dbReference type="Proteomes" id="UP001565368"/>
    </source>
</evidence>
<sequence length="706" mass="76173">MSNEGIDLTTQHEPAPRVVRRRRGLFKRSRTGCGTCKRRGKKCDEIWSPEGYCQRCLAGPWECSGRTAMPGRPAYTLSKSPTVGVDDAAASTLSGLSSLAAAAGAGLAAVSPPVPAARPASARPPLASSPATSISVASASSVSSRTPLAAQPVPLPTTAPFPPTPSDSNSVTPFALWNGLVPTTDATRPLFTTPFTQPLFDWPDGNGPTAVLTTTADGTLAIDASTEPLGGVSSAVEDFWNSLSASFNPQAGSSGAGSFNTGSRVLFLSSDRPMRQGVSLAEIYARVVDSWLVGLTEHKRDYARARILALNDTNSVMRAVRYAVAAAYIFLFASGPEGHKDRRPKLVELACKGAGIPEDPTGASAAESGDTTAATKKITLYVDHVSTPFASDLESAKWTEDAIHELRNIQITKQSELSDLLWGVIDLQLVEFIRGGAAPSYSMLALGDRLVRSVFPGEHPSLSLWDLRTPETFSLRLYAISDISRCIVQRGRRTIFNFYMDVRAHEPADEGDEEPWASPYLGMPDAIMTLLARVVNLCSELNTRSAASIKADADEIENDLRSWTPAPVSPHNVDSSALVTRTIAGEMWRLCTLIVLYQSVHRVGGLHTVLRRAGTEMLSLLSSITQFPSGDLWGFLALPAFLAACLSISDHDRKRAMSFLVRTGPERVWLDNIALVEKVWEETDETGRMVDWHDKLTREGLSVAFF</sequence>
<accession>A0ABR3PZ17</accession>
<proteinExistence type="predicted"/>
<dbReference type="EMBL" id="JBBXJM010000005">
    <property type="protein sequence ID" value="KAL1407739.1"/>
    <property type="molecule type" value="Genomic_DNA"/>
</dbReference>
<dbReference type="InterPro" id="IPR021858">
    <property type="entry name" value="Fun_TF"/>
</dbReference>
<evidence type="ECO:0000256" key="3">
    <source>
        <dbReference type="SAM" id="MobiDB-lite"/>
    </source>
</evidence>
<name>A0ABR3PZ17_9TREE</name>
<feature type="region of interest" description="Disordered" evidence="3">
    <location>
        <begin position="145"/>
        <end position="167"/>
    </location>
</feature>
<dbReference type="PANTHER" id="PTHR37534">
    <property type="entry name" value="TRANSCRIPTIONAL ACTIVATOR PROTEIN UGA3"/>
    <property type="match status" value="1"/>
</dbReference>
<dbReference type="SUPFAM" id="SSF57701">
    <property type="entry name" value="Zn2/Cys6 DNA-binding domain"/>
    <property type="match status" value="1"/>
</dbReference>
<dbReference type="Pfam" id="PF11951">
    <property type="entry name" value="Fungal_trans_2"/>
    <property type="match status" value="1"/>
</dbReference>
<organism evidence="5 6">
    <name type="scientific">Vanrija albida</name>
    <dbReference type="NCBI Taxonomy" id="181172"/>
    <lineage>
        <taxon>Eukaryota</taxon>
        <taxon>Fungi</taxon>
        <taxon>Dikarya</taxon>
        <taxon>Basidiomycota</taxon>
        <taxon>Agaricomycotina</taxon>
        <taxon>Tremellomycetes</taxon>
        <taxon>Trichosporonales</taxon>
        <taxon>Trichosporonaceae</taxon>
        <taxon>Vanrija</taxon>
    </lineage>
</organism>
<evidence type="ECO:0000256" key="1">
    <source>
        <dbReference type="ARBA" id="ARBA00004123"/>
    </source>
</evidence>